<dbReference type="RefSeq" id="WP_331215799.1">
    <property type="nucleotide sequence ID" value="NZ_JAZGQK010000016.1"/>
</dbReference>
<protein>
    <recommendedName>
        <fullName evidence="1">DUF6891 domain-containing protein</fullName>
    </recommendedName>
</protein>
<dbReference type="EMBL" id="JAZGQK010000016">
    <property type="protein sequence ID" value="MEE6260694.1"/>
    <property type="molecule type" value="Genomic_DNA"/>
</dbReference>
<keyword evidence="3" id="KW-1185">Reference proteome</keyword>
<name>A0ABU7RWV8_9ACTN</name>
<reference evidence="2 3" key="1">
    <citation type="submission" date="2024-01" db="EMBL/GenBank/DDBJ databases">
        <title>Genome insights into Plantactinospora sonchi sp. nov.</title>
        <authorList>
            <person name="Wang L."/>
        </authorList>
    </citation>
    <scope>NUCLEOTIDE SEQUENCE [LARGE SCALE GENOMIC DNA]</scope>
    <source>
        <strain evidence="2 3">NEAU-QY2</strain>
    </source>
</reference>
<accession>A0ABU7RWV8</accession>
<feature type="domain" description="DUF6891" evidence="1">
    <location>
        <begin position="12"/>
        <end position="190"/>
    </location>
</feature>
<gene>
    <name evidence="2" type="ORF">V1633_19600</name>
</gene>
<sequence length="417" mass="45710">METGEEAVDTLRGEVESYVRQQVALGDLPYATIVEETVYHLGDEADRDVVVPLAREVAARELTAHLAAQAQWPEVTDNDRLTLAFRALDIAGIVARENFACCQNCGLGEIGDEVADGDQPRGYTFYHQQDAERGAEGAGLYLGYGLFNQPPSVEIGEEVAAALRDHDVPVKWDGSTGSRIFVPLTWRRRRYGRFAALPSTVDDDVPVEVAVLDAWRGPFALTDDTVPASWLTGLHLPWLPAGIRVRLTIDGVSTTVRRDWDTLVADGPDGTEIRVGRRDGMALVRLLRTAATSGPQPRAEAVPEPEPEVGLVEATWEHRAGGQFRAIPLEAAEAVAALRRMPVRTGAWACFVGRSGRVVQVRWEQGRLWLETPDPQTQTSVGRHVSLPEAERMVSTLAVEDRVAVNELGDLTTVRWG</sequence>
<proteinExistence type="predicted"/>
<evidence type="ECO:0000313" key="3">
    <source>
        <dbReference type="Proteomes" id="UP001332243"/>
    </source>
</evidence>
<comment type="caution">
    <text evidence="2">The sequence shown here is derived from an EMBL/GenBank/DDBJ whole genome shotgun (WGS) entry which is preliminary data.</text>
</comment>
<evidence type="ECO:0000313" key="2">
    <source>
        <dbReference type="EMBL" id="MEE6260694.1"/>
    </source>
</evidence>
<dbReference type="InterPro" id="IPR054186">
    <property type="entry name" value="DUF6891"/>
</dbReference>
<dbReference type="Proteomes" id="UP001332243">
    <property type="component" value="Unassembled WGS sequence"/>
</dbReference>
<dbReference type="Pfam" id="PF21831">
    <property type="entry name" value="DUF6891"/>
    <property type="match status" value="1"/>
</dbReference>
<evidence type="ECO:0000259" key="1">
    <source>
        <dbReference type="Pfam" id="PF21831"/>
    </source>
</evidence>
<organism evidence="2 3">
    <name type="scientific">Plantactinospora sonchi</name>
    <dbReference type="NCBI Taxonomy" id="1544735"/>
    <lineage>
        <taxon>Bacteria</taxon>
        <taxon>Bacillati</taxon>
        <taxon>Actinomycetota</taxon>
        <taxon>Actinomycetes</taxon>
        <taxon>Micromonosporales</taxon>
        <taxon>Micromonosporaceae</taxon>
        <taxon>Plantactinospora</taxon>
    </lineage>
</organism>